<evidence type="ECO:0000313" key="2">
    <source>
        <dbReference type="EMBL" id="PRQ28728.1"/>
    </source>
</evidence>
<dbReference type="EMBL" id="PDCK01000043">
    <property type="protein sequence ID" value="PRQ28728.1"/>
    <property type="molecule type" value="Genomic_DNA"/>
</dbReference>
<dbReference type="Pfam" id="PF12609">
    <property type="entry name" value="DUF3774"/>
    <property type="match status" value="1"/>
</dbReference>
<evidence type="ECO:0000256" key="1">
    <source>
        <dbReference type="SAM" id="MobiDB-lite"/>
    </source>
</evidence>
<proteinExistence type="predicted"/>
<dbReference type="InterPro" id="IPR022251">
    <property type="entry name" value="DUF3774_wound-induced"/>
</dbReference>
<feature type="region of interest" description="Disordered" evidence="1">
    <location>
        <begin position="43"/>
        <end position="63"/>
    </location>
</feature>
<gene>
    <name evidence="2" type="ORF">RchiOBHm_Chr5g0006141</name>
</gene>
<sequence length="78" mass="8828">MSYWRRDTLGTTITVESSRVDPAGVSSPKASKQRQYLTCSRRFNSPVEGGSAESERRKQAEAEESLHKVMYLNCWAQS</sequence>
<organism evidence="2 3">
    <name type="scientific">Rosa chinensis</name>
    <name type="common">China rose</name>
    <dbReference type="NCBI Taxonomy" id="74649"/>
    <lineage>
        <taxon>Eukaryota</taxon>
        <taxon>Viridiplantae</taxon>
        <taxon>Streptophyta</taxon>
        <taxon>Embryophyta</taxon>
        <taxon>Tracheophyta</taxon>
        <taxon>Spermatophyta</taxon>
        <taxon>Magnoliopsida</taxon>
        <taxon>eudicotyledons</taxon>
        <taxon>Gunneridae</taxon>
        <taxon>Pentapetalae</taxon>
        <taxon>rosids</taxon>
        <taxon>fabids</taxon>
        <taxon>Rosales</taxon>
        <taxon>Rosaceae</taxon>
        <taxon>Rosoideae</taxon>
        <taxon>Rosoideae incertae sedis</taxon>
        <taxon>Rosa</taxon>
    </lineage>
</organism>
<keyword evidence="3" id="KW-1185">Reference proteome</keyword>
<dbReference type="Gramene" id="PRQ28728">
    <property type="protein sequence ID" value="PRQ28728"/>
    <property type="gene ID" value="RchiOBHm_Chr5g0006141"/>
</dbReference>
<dbReference type="AlphaFoldDB" id="A0A2P6Q3H0"/>
<comment type="caution">
    <text evidence="2">The sequence shown here is derived from an EMBL/GenBank/DDBJ whole genome shotgun (WGS) entry which is preliminary data.</text>
</comment>
<dbReference type="Proteomes" id="UP000238479">
    <property type="component" value="Chromosome 5"/>
</dbReference>
<feature type="region of interest" description="Disordered" evidence="1">
    <location>
        <begin position="19"/>
        <end position="38"/>
    </location>
</feature>
<name>A0A2P6Q3H0_ROSCH</name>
<reference evidence="2 3" key="1">
    <citation type="journal article" date="2018" name="Nat. Genet.">
        <title>The Rosa genome provides new insights in the design of modern roses.</title>
        <authorList>
            <person name="Bendahmane M."/>
        </authorList>
    </citation>
    <scope>NUCLEOTIDE SEQUENCE [LARGE SCALE GENOMIC DNA]</scope>
    <source>
        <strain evidence="3">cv. Old Blush</strain>
    </source>
</reference>
<evidence type="ECO:0000313" key="3">
    <source>
        <dbReference type="Proteomes" id="UP000238479"/>
    </source>
</evidence>
<feature type="compositionally biased region" description="Basic and acidic residues" evidence="1">
    <location>
        <begin position="53"/>
        <end position="63"/>
    </location>
</feature>
<accession>A0A2P6Q3H0</accession>
<protein>
    <submittedName>
        <fullName evidence="2">Uncharacterized protein</fullName>
    </submittedName>
</protein>
<feature type="compositionally biased region" description="Polar residues" evidence="1">
    <location>
        <begin position="28"/>
        <end position="38"/>
    </location>
</feature>